<dbReference type="AlphaFoldDB" id="A0A7R9INJ2"/>
<reference evidence="2" key="1">
    <citation type="submission" date="2020-11" db="EMBL/GenBank/DDBJ databases">
        <authorList>
            <person name="Tran Van P."/>
        </authorList>
    </citation>
    <scope>NUCLEOTIDE SEQUENCE</scope>
</reference>
<dbReference type="EMBL" id="OE005143">
    <property type="protein sequence ID" value="CAD7461716.1"/>
    <property type="molecule type" value="Genomic_DNA"/>
</dbReference>
<sequence length="590" mass="65065">MNQRRMGPLVGGVNRASYGRTNLNHPGSKIRVLCKLSPKTESFVAADTSLSTGTVLPNLAMHSLPNLAMHSLPRPSQARNNEKRQKRERPSSTISNNQEGVRPQPHFLIMSRVEGEEEENHSAWPRACLKWKAEKKVLEIQCEKKIPYAHACKEYVSSQALKRHLQLSRLHHLCSQRRPARGTHPIPPQETRLSPPQGTKLRVAVVQPLTLASGPLVFGVSGVTARVLTEKCLASDASLPHRVKHRHLIGCADWLAVRAKPPLSTVRPHVQATGAPHSFRVQIRLNSTMLESEKLPGLHPLYLRVNKVCMGPLAPYTLHSLGCGSHFTFHNDTNVTTTITVGNDHHINTGDCDYLNVIITITPLGYKLLPTVHLTGDGDNSVTITTDINVTNYITFTDLRMCSLVHRSSCSSISAAGDVLWLWIVLYPHLGPTPGSKIGTFLHPLAATTSLSAMPYAKVVMSSVVWGISSGQLTGPYVVVPYYGMADNLITAGTVLPNSSGTSLPSPSQGHNIDKRQKWVRQSSPIMEKTQEVVRPQPRFLVMSRAKENQNMRRVSPFILERVINGAAKENVDLRKLRDGTILIQTTSNI</sequence>
<proteinExistence type="predicted"/>
<feature type="region of interest" description="Disordered" evidence="1">
    <location>
        <begin position="67"/>
        <end position="104"/>
    </location>
</feature>
<gene>
    <name evidence="2" type="ORF">TTEB3V08_LOCUS9622</name>
</gene>
<feature type="region of interest" description="Disordered" evidence="1">
    <location>
        <begin position="176"/>
        <end position="196"/>
    </location>
</feature>
<feature type="compositionally biased region" description="Basic and acidic residues" evidence="1">
    <location>
        <begin position="80"/>
        <end position="90"/>
    </location>
</feature>
<evidence type="ECO:0000256" key="1">
    <source>
        <dbReference type="SAM" id="MobiDB-lite"/>
    </source>
</evidence>
<name>A0A7R9INJ2_9NEOP</name>
<protein>
    <submittedName>
        <fullName evidence="2">Uncharacterized protein</fullName>
    </submittedName>
</protein>
<evidence type="ECO:0000313" key="2">
    <source>
        <dbReference type="EMBL" id="CAD7461716.1"/>
    </source>
</evidence>
<accession>A0A7R9INJ2</accession>
<organism evidence="2">
    <name type="scientific">Timema tahoe</name>
    <dbReference type="NCBI Taxonomy" id="61484"/>
    <lineage>
        <taxon>Eukaryota</taxon>
        <taxon>Metazoa</taxon>
        <taxon>Ecdysozoa</taxon>
        <taxon>Arthropoda</taxon>
        <taxon>Hexapoda</taxon>
        <taxon>Insecta</taxon>
        <taxon>Pterygota</taxon>
        <taxon>Neoptera</taxon>
        <taxon>Polyneoptera</taxon>
        <taxon>Phasmatodea</taxon>
        <taxon>Timematodea</taxon>
        <taxon>Timematoidea</taxon>
        <taxon>Timematidae</taxon>
        <taxon>Timema</taxon>
    </lineage>
</organism>